<evidence type="ECO:0000313" key="2">
    <source>
        <dbReference type="Proteomes" id="UP000322726"/>
    </source>
</evidence>
<reference evidence="1 2" key="3">
    <citation type="submission" date="2019-09" db="EMBL/GenBank/DDBJ databases">
        <title>Taxonomic note: a critical rebuttal of the proposed division of the genus Arcobacter into six genera, emended descriptions of Arcobacter anaerophilus and the genus Arcobacter, and an assessment of genus-level boundaries for Epsilonproteobacteria using in silico genomic comparator tools.</title>
        <authorList>
            <person name="On S.L.W."/>
            <person name="Miller W.G."/>
            <person name="Biggs P."/>
            <person name="Cornelius A."/>
            <person name="Vandamme P."/>
        </authorList>
    </citation>
    <scope>NUCLEOTIDE SEQUENCE [LARGE SCALE GENOMIC DNA]</scope>
    <source>
        <strain evidence="1 2">LMG 26638</strain>
    </source>
</reference>
<dbReference type="InterPro" id="IPR014942">
    <property type="entry name" value="AbiEii"/>
</dbReference>
<dbReference type="AlphaFoldDB" id="A0A5C2H990"/>
<gene>
    <name evidence="1" type="ORF">APAC_1808</name>
</gene>
<dbReference type="EMBL" id="CP035928">
    <property type="protein sequence ID" value="QEP34889.1"/>
    <property type="molecule type" value="Genomic_DNA"/>
</dbReference>
<sequence length="329" mass="38204">MNRIIELSNEEREQLFSESAVRTGATPAIVEKDFWVVWVLDKIFKDDRLNKILMFKGGTSLSKVFNLIGRFSEDIDLILDWREVTKDDPKEDKDSKNKQVKFNQQVNENAIIYINEVLLPIVQDLLSPTCTCKIDEENPFNINISYPATFKDGYLRNEILLEIGPLASWTPSDTFEISAYVVDSFPILFEQHVCKVNAILAKRTFWEKATILHQEANRSEDKKLPIRYSRHYYDLAMMAKSSVKDEALLDIDLLKQVVDFKLKFYPATWAKFEDAKPGTIKLTPSDIHIKDLEKDYKAMENMIFDKKLTFEEILETLKNLEDEINSLGK</sequence>
<dbReference type="GO" id="GO:0016740">
    <property type="term" value="F:transferase activity"/>
    <property type="evidence" value="ECO:0007669"/>
    <property type="project" value="UniProtKB-KW"/>
</dbReference>
<dbReference type="Proteomes" id="UP000322726">
    <property type="component" value="Chromosome"/>
</dbReference>
<dbReference type="KEGG" id="apai:APAC_1808"/>
<accession>A0A5C2H990</accession>
<proteinExistence type="predicted"/>
<dbReference type="Gene3D" id="3.10.450.620">
    <property type="entry name" value="JHP933, nucleotidyltransferase-like core domain"/>
    <property type="match status" value="1"/>
</dbReference>
<keyword evidence="1" id="KW-0808">Transferase</keyword>
<organism evidence="1 2">
    <name type="scientific">Malaciobacter pacificus</name>
    <dbReference type="NCBI Taxonomy" id="1080223"/>
    <lineage>
        <taxon>Bacteria</taxon>
        <taxon>Pseudomonadati</taxon>
        <taxon>Campylobacterota</taxon>
        <taxon>Epsilonproteobacteria</taxon>
        <taxon>Campylobacterales</taxon>
        <taxon>Arcobacteraceae</taxon>
        <taxon>Malaciobacter</taxon>
    </lineage>
</organism>
<dbReference type="OrthoDB" id="5504847at2"/>
<reference evidence="2" key="2">
    <citation type="submission" date="2019-09" db="EMBL/GenBank/DDBJ databases">
        <title>Complete genome sequencing of four Arcobacter species reveals a diverse suite of mobile elements.</title>
        <authorList>
            <person name="On S.L.W."/>
            <person name="Miller W.G."/>
            <person name="Biggs P."/>
            <person name="Cornelius A."/>
            <person name="Vandamme P."/>
        </authorList>
    </citation>
    <scope>NUCLEOTIDE SEQUENCE [LARGE SCALE GENOMIC DNA]</scope>
    <source>
        <strain evidence="2">LMG 26638</strain>
    </source>
</reference>
<protein>
    <submittedName>
        <fullName evidence="1">Nucleotidyltransferase, AbiEii toxin family</fullName>
    </submittedName>
</protein>
<dbReference type="Pfam" id="PF08843">
    <property type="entry name" value="AbiEii"/>
    <property type="match status" value="1"/>
</dbReference>
<reference evidence="1 2" key="1">
    <citation type="submission" date="2019-09" db="EMBL/GenBank/DDBJ databases">
        <title>Complete genome sequencing of four Arcobacter species reveals a diverse suite of mobile elements.</title>
        <authorList>
            <person name="Miller W.G."/>
            <person name="Yee E."/>
            <person name="Bono J.L."/>
        </authorList>
    </citation>
    <scope>NUCLEOTIDE SEQUENCE [LARGE SCALE GENOMIC DNA]</scope>
    <source>
        <strain evidence="1 2">LMG 26638</strain>
    </source>
</reference>
<name>A0A5C2H990_9BACT</name>
<keyword evidence="2" id="KW-1185">Reference proteome</keyword>
<evidence type="ECO:0000313" key="1">
    <source>
        <dbReference type="EMBL" id="QEP34889.1"/>
    </source>
</evidence>
<dbReference type="RefSeq" id="WP_130233805.1">
    <property type="nucleotide sequence ID" value="NZ_BMEF01000036.1"/>
</dbReference>